<feature type="compositionally biased region" description="Basic and acidic residues" evidence="1">
    <location>
        <begin position="46"/>
        <end position="62"/>
    </location>
</feature>
<feature type="compositionally biased region" description="Basic and acidic residues" evidence="1">
    <location>
        <begin position="20"/>
        <end position="34"/>
    </location>
</feature>
<comment type="caution">
    <text evidence="2">The sequence shown here is derived from an EMBL/GenBank/DDBJ whole genome shotgun (WGS) entry which is preliminary data.</text>
</comment>
<evidence type="ECO:0000313" key="2">
    <source>
        <dbReference type="EMBL" id="KAG2307101.1"/>
    </source>
</evidence>
<feature type="compositionally biased region" description="Acidic residues" evidence="1">
    <location>
        <begin position="63"/>
        <end position="74"/>
    </location>
</feature>
<gene>
    <name evidence="2" type="ORF">Bca52824_026849</name>
</gene>
<accession>A0A8X7VAD2</accession>
<dbReference type="AlphaFoldDB" id="A0A8X7VAD2"/>
<dbReference type="EMBL" id="JAAMPC010000006">
    <property type="protein sequence ID" value="KAG2307101.1"/>
    <property type="molecule type" value="Genomic_DNA"/>
</dbReference>
<reference evidence="2 3" key="1">
    <citation type="submission" date="2020-02" db="EMBL/GenBank/DDBJ databases">
        <authorList>
            <person name="Ma Q."/>
            <person name="Huang Y."/>
            <person name="Song X."/>
            <person name="Pei D."/>
        </authorList>
    </citation>
    <scope>NUCLEOTIDE SEQUENCE [LARGE SCALE GENOMIC DNA]</scope>
    <source>
        <strain evidence="2">Sxm20200214</strain>
        <tissue evidence="2">Leaf</tissue>
    </source>
</reference>
<evidence type="ECO:0000256" key="1">
    <source>
        <dbReference type="SAM" id="MobiDB-lite"/>
    </source>
</evidence>
<dbReference type="Proteomes" id="UP000886595">
    <property type="component" value="Unassembled WGS sequence"/>
</dbReference>
<protein>
    <submittedName>
        <fullName evidence="2">Uncharacterized protein</fullName>
    </submittedName>
</protein>
<proteinExistence type="predicted"/>
<keyword evidence="3" id="KW-1185">Reference proteome</keyword>
<evidence type="ECO:0000313" key="3">
    <source>
        <dbReference type="Proteomes" id="UP000886595"/>
    </source>
</evidence>
<sequence length="87" mass="9866">MSILERPKKLDHRRGKKKTTSSEKVEEGHKERPGAGKGCELEQIAADERCNEPQPDTERDRQDEDVDRDEGEGDGGDKNPTRSFTRT</sequence>
<feature type="region of interest" description="Disordered" evidence="1">
    <location>
        <begin position="1"/>
        <end position="87"/>
    </location>
</feature>
<feature type="compositionally biased region" description="Basic residues" evidence="1">
    <location>
        <begin position="9"/>
        <end position="19"/>
    </location>
</feature>
<organism evidence="2 3">
    <name type="scientific">Brassica carinata</name>
    <name type="common">Ethiopian mustard</name>
    <name type="synonym">Abyssinian cabbage</name>
    <dbReference type="NCBI Taxonomy" id="52824"/>
    <lineage>
        <taxon>Eukaryota</taxon>
        <taxon>Viridiplantae</taxon>
        <taxon>Streptophyta</taxon>
        <taxon>Embryophyta</taxon>
        <taxon>Tracheophyta</taxon>
        <taxon>Spermatophyta</taxon>
        <taxon>Magnoliopsida</taxon>
        <taxon>eudicotyledons</taxon>
        <taxon>Gunneridae</taxon>
        <taxon>Pentapetalae</taxon>
        <taxon>rosids</taxon>
        <taxon>malvids</taxon>
        <taxon>Brassicales</taxon>
        <taxon>Brassicaceae</taxon>
        <taxon>Brassiceae</taxon>
        <taxon>Brassica</taxon>
    </lineage>
</organism>
<name>A0A8X7VAD2_BRACI</name>